<accession>A0A8J2X300</accession>
<protein>
    <submittedName>
        <fullName evidence="1">Uncharacterized protein</fullName>
    </submittedName>
</protein>
<proteinExistence type="predicted"/>
<evidence type="ECO:0000313" key="1">
    <source>
        <dbReference type="EMBL" id="CAH0372311.1"/>
    </source>
</evidence>
<comment type="caution">
    <text evidence="1">The sequence shown here is derived from an EMBL/GenBank/DDBJ whole genome shotgun (WGS) entry which is preliminary data.</text>
</comment>
<sequence>MAARALYGGWPATDGQRTPLAGAEVLVASKLPLKPPRLLHYPSRDLYPLRPWLRHHGIAEDAARRVICTLELLRPDQWLNASVELLVRVVDAEPPMDGPGEQPELYCKPKKGRGAHPNLTQWLISTQASSPGHSRYEALRGSDKGTVDKLFAALRGARDALRRKLTPAGAVRNAAWWSGKAIYVGGRSPMERMPGLPDEILRHVCDFLAAAPAADREADESLAASGQFRADWDSSPVSSYPDISDEAVPSFEEMNDMGAEFDSIYESITFGLASSRARLAAALCLRRVSSAWSRALLKRMASLKGRVDRLASEKRTLAGIKRTAHDIYRTHYSDEYYDDFANY</sequence>
<gene>
    <name evidence="1" type="ORF">PECAL_3P22960</name>
</gene>
<name>A0A8J2X300_9STRA</name>
<organism evidence="1 2">
    <name type="scientific">Pelagomonas calceolata</name>
    <dbReference type="NCBI Taxonomy" id="35677"/>
    <lineage>
        <taxon>Eukaryota</taxon>
        <taxon>Sar</taxon>
        <taxon>Stramenopiles</taxon>
        <taxon>Ochrophyta</taxon>
        <taxon>Pelagophyceae</taxon>
        <taxon>Pelagomonadales</taxon>
        <taxon>Pelagomonadaceae</taxon>
        <taxon>Pelagomonas</taxon>
    </lineage>
</organism>
<dbReference type="Proteomes" id="UP000789595">
    <property type="component" value="Unassembled WGS sequence"/>
</dbReference>
<evidence type="ECO:0000313" key="2">
    <source>
        <dbReference type="Proteomes" id="UP000789595"/>
    </source>
</evidence>
<reference evidence="1" key="1">
    <citation type="submission" date="2021-11" db="EMBL/GenBank/DDBJ databases">
        <authorList>
            <consortium name="Genoscope - CEA"/>
            <person name="William W."/>
        </authorList>
    </citation>
    <scope>NUCLEOTIDE SEQUENCE</scope>
</reference>
<dbReference type="EMBL" id="CAKKNE010000003">
    <property type="protein sequence ID" value="CAH0372311.1"/>
    <property type="molecule type" value="Genomic_DNA"/>
</dbReference>
<keyword evidence="2" id="KW-1185">Reference proteome</keyword>
<dbReference type="AlphaFoldDB" id="A0A8J2X300"/>